<evidence type="ECO:0000313" key="3">
    <source>
        <dbReference type="EMBL" id="MBA8823153.1"/>
    </source>
</evidence>
<comment type="caution">
    <text evidence="3">The sequence shown here is derived from an EMBL/GenBank/DDBJ whole genome shotgun (WGS) entry which is preliminary data.</text>
</comment>
<gene>
    <name evidence="3" type="ORF">FHX42_000482</name>
</gene>
<organism evidence="3 4">
    <name type="scientific">Halosaccharopolyspora lacisalsi</name>
    <dbReference type="NCBI Taxonomy" id="1000566"/>
    <lineage>
        <taxon>Bacteria</taxon>
        <taxon>Bacillati</taxon>
        <taxon>Actinomycetota</taxon>
        <taxon>Actinomycetes</taxon>
        <taxon>Pseudonocardiales</taxon>
        <taxon>Pseudonocardiaceae</taxon>
        <taxon>Halosaccharopolyspora</taxon>
    </lineage>
</organism>
<dbReference type="AlphaFoldDB" id="A0A839DQ06"/>
<proteinExistence type="predicted"/>
<feature type="compositionally biased region" description="Basic and acidic residues" evidence="1">
    <location>
        <begin position="1"/>
        <end position="16"/>
    </location>
</feature>
<feature type="region of interest" description="Disordered" evidence="1">
    <location>
        <begin position="1"/>
        <end position="21"/>
    </location>
</feature>
<protein>
    <submittedName>
        <fullName evidence="3">Pimeloyl-ACP methyl ester carboxylesterase</fullName>
    </submittedName>
</protein>
<dbReference type="GO" id="GO:0003824">
    <property type="term" value="F:catalytic activity"/>
    <property type="evidence" value="ECO:0007669"/>
    <property type="project" value="UniProtKB-ARBA"/>
</dbReference>
<dbReference type="RefSeq" id="WP_182542513.1">
    <property type="nucleotide sequence ID" value="NZ_JACGWZ010000001.1"/>
</dbReference>
<dbReference type="Gene3D" id="3.40.50.1820">
    <property type="entry name" value="alpha/beta hydrolase"/>
    <property type="match status" value="2"/>
</dbReference>
<evidence type="ECO:0000256" key="1">
    <source>
        <dbReference type="SAM" id="MobiDB-lite"/>
    </source>
</evidence>
<name>A0A839DQ06_9PSEU</name>
<sequence>MRDQHPAGPRDRHDPSLRILPSDSGRTRAVVLVLHGGRQHSEEPTRSWQLAYRRMVPFARSVHRATADQHTSVWLLRNRLRGWNEPHRHPVVDASRVLERIDHEHPNANVVLLGHSMGGRAALRLAGADRVSAVCALAPWIERDEPVRQLAGRRVLVLHGDRDRTTSSDASAEYVRAASRWHPDVRFVPVAGDGHAMLRRPGTWTSLVRRFAREAVSSDEQRPEATGGIS</sequence>
<dbReference type="InterPro" id="IPR000073">
    <property type="entry name" value="AB_hydrolase_1"/>
</dbReference>
<dbReference type="InterPro" id="IPR029058">
    <property type="entry name" value="AB_hydrolase_fold"/>
</dbReference>
<dbReference type="EMBL" id="JACGWZ010000001">
    <property type="protein sequence ID" value="MBA8823153.1"/>
    <property type="molecule type" value="Genomic_DNA"/>
</dbReference>
<dbReference type="Pfam" id="PF00561">
    <property type="entry name" value="Abhydrolase_1"/>
    <property type="match status" value="1"/>
</dbReference>
<evidence type="ECO:0000259" key="2">
    <source>
        <dbReference type="Pfam" id="PF00561"/>
    </source>
</evidence>
<feature type="domain" description="AB hydrolase-1" evidence="2">
    <location>
        <begin position="30"/>
        <end position="170"/>
    </location>
</feature>
<accession>A0A839DQ06</accession>
<reference evidence="3 4" key="1">
    <citation type="submission" date="2020-07" db="EMBL/GenBank/DDBJ databases">
        <title>Sequencing the genomes of 1000 actinobacteria strains.</title>
        <authorList>
            <person name="Klenk H.-P."/>
        </authorList>
    </citation>
    <scope>NUCLEOTIDE SEQUENCE [LARGE SCALE GENOMIC DNA]</scope>
    <source>
        <strain evidence="3 4">DSM 45975</strain>
    </source>
</reference>
<keyword evidence="4" id="KW-1185">Reference proteome</keyword>
<evidence type="ECO:0000313" key="4">
    <source>
        <dbReference type="Proteomes" id="UP000569329"/>
    </source>
</evidence>
<dbReference type="Proteomes" id="UP000569329">
    <property type="component" value="Unassembled WGS sequence"/>
</dbReference>
<dbReference type="SUPFAM" id="SSF53474">
    <property type="entry name" value="alpha/beta-Hydrolases"/>
    <property type="match status" value="1"/>
</dbReference>